<dbReference type="PANTHER" id="PTHR30160">
    <property type="entry name" value="TETRAACYLDISACCHARIDE 4'-KINASE-RELATED"/>
    <property type="match status" value="1"/>
</dbReference>
<sequence>MARAIPSNPRRILLIKSHSAGIGDILRSSAAWAVLKKRWPDVELHLLFLTRWPGYPSEALIREHFLLSSAHFLPMQEGRFWGMRGVGPRTWRRLLPELRKIAEQIQPDLIIDHEPHGLETTIAARWLRRFCKAAIVGVDQVMGRGLMYDKSGPSLQQYAKNERLDWPMDYTERDFAALVALGLHREDQSIVLTETSDGRLFRDEMQQLLPKDLPIIGLNIGCGTPDAEKKRPNLDLLVMAFGRAYKENPYILLLMGAPNERFINNSFINKYTEKWGNNEHIIDIAGRTSPTSLTGAITLCDAFVSSDSGPYHMAVALGIPVVAIFNTKSSVHYHKEAKILIENFDTNLFLDNLSNNIVNFLVRKA</sequence>
<keyword evidence="2" id="KW-0808">Transferase</keyword>
<protein>
    <submittedName>
        <fullName evidence="3">Glycosyltransferase family 9 protein</fullName>
    </submittedName>
</protein>
<keyword evidence="4" id="KW-1185">Reference proteome</keyword>
<name>A0ABS5ZLJ0_9PROT</name>
<evidence type="ECO:0000313" key="3">
    <source>
        <dbReference type="EMBL" id="MBU2737390.1"/>
    </source>
</evidence>
<dbReference type="EMBL" id="JABELD010000003">
    <property type="protein sequence ID" value="MBU2737390.1"/>
    <property type="molecule type" value="Genomic_DNA"/>
</dbReference>
<dbReference type="SUPFAM" id="SSF53756">
    <property type="entry name" value="UDP-Glycosyltransferase/glycogen phosphorylase"/>
    <property type="match status" value="1"/>
</dbReference>
<dbReference type="InterPro" id="IPR002201">
    <property type="entry name" value="Glyco_trans_9"/>
</dbReference>
<reference evidence="3 4" key="1">
    <citation type="journal article" date="2021" name="ISME J.">
        <title>Genomic evolution of the class Acidithiobacillia: deep-branching Proteobacteria living in extreme acidic conditions.</title>
        <authorList>
            <person name="Moya-Beltran A."/>
            <person name="Beard S."/>
            <person name="Rojas-Villalobos C."/>
            <person name="Issotta F."/>
            <person name="Gallardo Y."/>
            <person name="Ulloa R."/>
            <person name="Giaveno A."/>
            <person name="Degli Esposti M."/>
            <person name="Johnson D.B."/>
            <person name="Quatrini R."/>
        </authorList>
    </citation>
    <scope>NUCLEOTIDE SEQUENCE [LARGE SCALE GENOMIC DNA]</scope>
    <source>
        <strain evidence="3 4">ATCC 19703</strain>
    </source>
</reference>
<organism evidence="3 4">
    <name type="scientific">Acidithiobacillus concretivorus</name>
    <dbReference type="NCBI Taxonomy" id="3063952"/>
    <lineage>
        <taxon>Bacteria</taxon>
        <taxon>Pseudomonadati</taxon>
        <taxon>Pseudomonadota</taxon>
        <taxon>Acidithiobacillia</taxon>
        <taxon>Acidithiobacillales</taxon>
        <taxon>Acidithiobacillaceae</taxon>
        <taxon>Acidithiobacillus</taxon>
    </lineage>
</organism>
<evidence type="ECO:0000256" key="1">
    <source>
        <dbReference type="ARBA" id="ARBA00022676"/>
    </source>
</evidence>
<comment type="caution">
    <text evidence="3">The sequence shown here is derived from an EMBL/GenBank/DDBJ whole genome shotgun (WGS) entry which is preliminary data.</text>
</comment>
<gene>
    <name evidence="3" type="ORF">HJG40_00880</name>
</gene>
<evidence type="ECO:0000256" key="2">
    <source>
        <dbReference type="ARBA" id="ARBA00022679"/>
    </source>
</evidence>
<dbReference type="RefSeq" id="WP_215862447.1">
    <property type="nucleotide sequence ID" value="NZ_JABELD010000003.1"/>
</dbReference>
<dbReference type="Pfam" id="PF01075">
    <property type="entry name" value="Glyco_transf_9"/>
    <property type="match status" value="1"/>
</dbReference>
<proteinExistence type="predicted"/>
<evidence type="ECO:0000313" key="4">
    <source>
        <dbReference type="Proteomes" id="UP001197028"/>
    </source>
</evidence>
<keyword evidence="1" id="KW-0328">Glycosyltransferase</keyword>
<dbReference type="Proteomes" id="UP001197028">
    <property type="component" value="Unassembled WGS sequence"/>
</dbReference>
<dbReference type="PANTHER" id="PTHR30160:SF23">
    <property type="match status" value="1"/>
</dbReference>
<dbReference type="InterPro" id="IPR051199">
    <property type="entry name" value="LPS_LOS_Heptosyltrfase"/>
</dbReference>
<accession>A0ABS5ZLJ0</accession>
<dbReference type="Gene3D" id="3.40.50.2000">
    <property type="entry name" value="Glycogen Phosphorylase B"/>
    <property type="match status" value="2"/>
</dbReference>